<dbReference type="PROSITE" id="PS51095">
    <property type="entry name" value="PTS_EIIA_TYPE_3"/>
    <property type="match status" value="1"/>
</dbReference>
<keyword evidence="4" id="KW-0598">Phosphotransferase system</keyword>
<organism evidence="9 10">
    <name type="scientific">Dielma fastidiosa</name>
    <dbReference type="NCBI Taxonomy" id="1034346"/>
    <lineage>
        <taxon>Bacteria</taxon>
        <taxon>Bacillati</taxon>
        <taxon>Bacillota</taxon>
        <taxon>Erysipelotrichia</taxon>
        <taxon>Erysipelotrichales</taxon>
        <taxon>Erysipelotrichaceae</taxon>
        <taxon>Dielma</taxon>
    </lineage>
</organism>
<evidence type="ECO:0000313" key="10">
    <source>
        <dbReference type="Proteomes" id="UP000247612"/>
    </source>
</evidence>
<dbReference type="SUPFAM" id="SSF46973">
    <property type="entry name" value="Enzyme IIa from lactose specific PTS, IIa-lac"/>
    <property type="match status" value="1"/>
</dbReference>
<dbReference type="GeneID" id="94441127"/>
<keyword evidence="6" id="KW-0460">Magnesium</keyword>
<dbReference type="OrthoDB" id="350602at2"/>
<dbReference type="RefSeq" id="WP_022938831.1">
    <property type="nucleotide sequence ID" value="NZ_BAABZA010000002.1"/>
</dbReference>
<dbReference type="InterPro" id="IPR003188">
    <property type="entry name" value="PTS_IIA_lac/cel"/>
</dbReference>
<dbReference type="PANTHER" id="PTHR34382:SF7">
    <property type="entry name" value="PTS SYSTEM N,N'-DIACETYLCHITOBIOSE-SPECIFIC EIIA COMPONENT"/>
    <property type="match status" value="1"/>
</dbReference>
<comment type="cofactor">
    <cofactor evidence="6">
        <name>Mg(2+)</name>
        <dbReference type="ChEBI" id="CHEBI:18420"/>
    </cofactor>
    <text evidence="6">Binds 1 Mg(2+) ion per trimer.</text>
</comment>
<evidence type="ECO:0000256" key="2">
    <source>
        <dbReference type="ARBA" id="ARBA00022597"/>
    </source>
</evidence>
<evidence type="ECO:0000313" key="9">
    <source>
        <dbReference type="EMBL" id="PXX80900.1"/>
    </source>
</evidence>
<comment type="caution">
    <text evidence="9">The sequence shown here is derived from an EMBL/GenBank/DDBJ whole genome shotgun (WGS) entry which is preliminary data.</text>
</comment>
<dbReference type="InterPro" id="IPR036542">
    <property type="entry name" value="PTS_IIA_lac/cel_sf"/>
</dbReference>
<dbReference type="PANTHER" id="PTHR34382">
    <property type="entry name" value="PTS SYSTEM N,N'-DIACETYLCHITOBIOSE-SPECIFIC EIIA COMPONENT"/>
    <property type="match status" value="1"/>
</dbReference>
<dbReference type="GO" id="GO:0009401">
    <property type="term" value="P:phosphoenolpyruvate-dependent sugar phosphotransferase system"/>
    <property type="evidence" value="ECO:0007669"/>
    <property type="project" value="UniProtKB-KW"/>
</dbReference>
<dbReference type="AlphaFoldDB" id="A0A318KT35"/>
<reference evidence="9 10" key="1">
    <citation type="submission" date="2018-05" db="EMBL/GenBank/DDBJ databases">
        <title>Genomic Encyclopedia of Type Strains, Phase IV (KMG-IV): sequencing the most valuable type-strain genomes for metagenomic binning, comparative biology and taxonomic classification.</title>
        <authorList>
            <person name="Goeker M."/>
        </authorList>
    </citation>
    <scope>NUCLEOTIDE SEQUENCE [LARGE SCALE GENOMIC DNA]</scope>
    <source>
        <strain evidence="9 10">JC118</strain>
    </source>
</reference>
<feature type="active site" description="Tele-phosphohistidine intermediate" evidence="5">
    <location>
        <position position="77"/>
    </location>
</feature>
<evidence type="ECO:0000256" key="4">
    <source>
        <dbReference type="ARBA" id="ARBA00022683"/>
    </source>
</evidence>
<evidence type="ECO:0000256" key="7">
    <source>
        <dbReference type="PROSITE-ProRule" id="PRU00418"/>
    </source>
</evidence>
<protein>
    <submittedName>
        <fullName evidence="8">PTS lactose/cellobiose transporter subunit IIA</fullName>
    </submittedName>
    <submittedName>
        <fullName evidence="9">PTS system N,N'-diacetylchitobiose-specific IIA component (Lac family)</fullName>
    </submittedName>
</protein>
<accession>A0A318KT35</accession>
<keyword evidence="10" id="KW-1185">Reference proteome</keyword>
<sequence length="112" mass="12319">MTKSSETAFALIAKAGEARSYSFEALDKAKEGDFEAAAALLEKAEELLNDAHQVQFQILSQETSGTCEVELSFIMVHAQDHLMTAILAKELISEQIEMKKEITALKAEKQEG</sequence>
<dbReference type="Proteomes" id="UP001276902">
    <property type="component" value="Unassembled WGS sequence"/>
</dbReference>
<dbReference type="GO" id="GO:0016740">
    <property type="term" value="F:transferase activity"/>
    <property type="evidence" value="ECO:0007669"/>
    <property type="project" value="UniProtKB-KW"/>
</dbReference>
<gene>
    <name evidence="9" type="ORF">DES51_10218</name>
    <name evidence="8" type="ORF">MQE39_13325</name>
</gene>
<dbReference type="EMBL" id="JALDAW010000022">
    <property type="protein sequence ID" value="MDY5169095.1"/>
    <property type="molecule type" value="Genomic_DNA"/>
</dbReference>
<keyword evidence="6" id="KW-0479">Metal-binding</keyword>
<keyword evidence="2" id="KW-0762">Sugar transport</keyword>
<feature type="modified residue" description="Phosphohistidine; by HPr" evidence="7">
    <location>
        <position position="77"/>
    </location>
</feature>
<dbReference type="Pfam" id="PF02255">
    <property type="entry name" value="PTS_IIA"/>
    <property type="match status" value="1"/>
</dbReference>
<reference evidence="8" key="2">
    <citation type="submission" date="2022-03" db="EMBL/GenBank/DDBJ databases">
        <title>First case of bacteraemia caused by Dielma fastidiosa in a patient hospitalised with diverticulitis.</title>
        <authorList>
            <person name="Forman-Ankjaer B."/>
            <person name="Hvid-Jensen F."/>
            <person name="Kobel C.M."/>
            <person name="Greve T."/>
        </authorList>
    </citation>
    <scope>NUCLEOTIDE SEQUENCE</scope>
    <source>
        <strain evidence="8">AUH_DF_2021</strain>
    </source>
</reference>
<name>A0A318KT35_9FIRM</name>
<dbReference type="Gene3D" id="1.20.58.80">
    <property type="entry name" value="Phosphotransferase system, lactose/cellobiose-type IIA subunit"/>
    <property type="match status" value="1"/>
</dbReference>
<proteinExistence type="predicted"/>
<evidence type="ECO:0000256" key="1">
    <source>
        <dbReference type="ARBA" id="ARBA00022448"/>
    </source>
</evidence>
<keyword evidence="1" id="KW-0813">Transport</keyword>
<dbReference type="Proteomes" id="UP000247612">
    <property type="component" value="Unassembled WGS sequence"/>
</dbReference>
<evidence type="ECO:0000256" key="6">
    <source>
        <dbReference type="PIRSR" id="PIRSR000699-2"/>
    </source>
</evidence>
<dbReference type="EMBL" id="QJKH01000002">
    <property type="protein sequence ID" value="PXX80900.1"/>
    <property type="molecule type" value="Genomic_DNA"/>
</dbReference>
<dbReference type="PIRSF" id="PIRSF000699">
    <property type="entry name" value="PTS_IILac_III"/>
    <property type="match status" value="1"/>
</dbReference>
<evidence type="ECO:0000256" key="3">
    <source>
        <dbReference type="ARBA" id="ARBA00022679"/>
    </source>
</evidence>
<evidence type="ECO:0000313" key="8">
    <source>
        <dbReference type="EMBL" id="MDY5169095.1"/>
    </source>
</evidence>
<dbReference type="STRING" id="1034346.GCA_000313565_02544"/>
<keyword evidence="3" id="KW-0808">Transferase</keyword>
<evidence type="ECO:0000256" key="5">
    <source>
        <dbReference type="PIRSR" id="PIRSR000699-1"/>
    </source>
</evidence>
<feature type="binding site" evidence="6">
    <location>
        <position position="80"/>
    </location>
    <ligand>
        <name>Mg(2+)</name>
        <dbReference type="ChEBI" id="CHEBI:18420"/>
        <note>ligand shared between all trimeric partners</note>
    </ligand>
</feature>
<dbReference type="GO" id="GO:0046872">
    <property type="term" value="F:metal ion binding"/>
    <property type="evidence" value="ECO:0007669"/>
    <property type="project" value="UniProtKB-KW"/>
</dbReference>